<keyword evidence="10" id="KW-1185">Reference proteome</keyword>
<comment type="similarity">
    <text evidence="5">Belongs to the SAT4 family.</text>
</comment>
<sequence length="473" mass="52826">MDTGPADENQSLPVDDLRQLLKSRALFKERSHQTSNDVHVPTLQSHPAEPAVVLLGDSLIEQMKVTGNSPDFQPWPSKTMLSESALDHLKQTKLPELSRLDSVFNAGVGGDRYQNMLYRLVGESNEQRKVTGLLDILVHRNIKLWVVHGGTNNLHRKRGLRAADVDCLHVLLQALLRTSDQSTRVILTGLFFRKDISDHLINEANATLESLSIAINNNLGIQRVIFLPATTAVQKGHLVDHVHLSEEGYRLWAETLFPTMAEVLIGLDIIVPTVTLGVIATIAVVLLFCSRKLKGAHWGADDYLAAITLIVYYGLIIITIMAVRYSGLGKDISIVKTEHNDKLGHLMKILFAFCISYGFASALIKLAVLVFYWRLFPTWMVRTETYVLGSMCVGWFIAFETVSVFQCKPVALAWDFTLEGTCINKALFFLRNSIPNFVMDLAIVILPIRELLLLRILRWKKAGFAGLFLLGGS</sequence>
<evidence type="ECO:0000256" key="2">
    <source>
        <dbReference type="ARBA" id="ARBA00022692"/>
    </source>
</evidence>
<evidence type="ECO:0000256" key="1">
    <source>
        <dbReference type="ARBA" id="ARBA00004141"/>
    </source>
</evidence>
<dbReference type="OrthoDB" id="505607at2759"/>
<feature type="transmembrane region" description="Helical" evidence="6">
    <location>
        <begin position="437"/>
        <end position="457"/>
    </location>
</feature>
<comment type="caution">
    <text evidence="9">The sequence shown here is derived from an EMBL/GenBank/DDBJ whole genome shotgun (WGS) entry which is preliminary data.</text>
</comment>
<proteinExistence type="inferred from homology"/>
<organism evidence="9 10">
    <name type="scientific">Pseudomassariella vexata</name>
    <dbReference type="NCBI Taxonomy" id="1141098"/>
    <lineage>
        <taxon>Eukaryota</taxon>
        <taxon>Fungi</taxon>
        <taxon>Dikarya</taxon>
        <taxon>Ascomycota</taxon>
        <taxon>Pezizomycotina</taxon>
        <taxon>Sordariomycetes</taxon>
        <taxon>Xylariomycetidae</taxon>
        <taxon>Amphisphaeriales</taxon>
        <taxon>Pseudomassariaceae</taxon>
        <taxon>Pseudomassariella</taxon>
    </lineage>
</organism>
<evidence type="ECO:0000256" key="5">
    <source>
        <dbReference type="ARBA" id="ARBA00038359"/>
    </source>
</evidence>
<feature type="transmembrane region" description="Helical" evidence="6">
    <location>
        <begin position="349"/>
        <end position="373"/>
    </location>
</feature>
<dbReference type="InterPro" id="IPR049326">
    <property type="entry name" value="Rhodopsin_dom_fungi"/>
</dbReference>
<dbReference type="STRING" id="1141098.A0A1Y2E4S4"/>
<comment type="subcellular location">
    <subcellularLocation>
        <location evidence="1">Membrane</location>
        <topology evidence="1">Multi-pass membrane protein</topology>
    </subcellularLocation>
</comment>
<dbReference type="InterPro" id="IPR013830">
    <property type="entry name" value="SGNH_hydro"/>
</dbReference>
<feature type="transmembrane region" description="Helical" evidence="6">
    <location>
        <begin position="302"/>
        <end position="323"/>
    </location>
</feature>
<reference evidence="9 10" key="1">
    <citation type="submission" date="2016-07" db="EMBL/GenBank/DDBJ databases">
        <title>Pervasive Adenine N6-methylation of Active Genes in Fungi.</title>
        <authorList>
            <consortium name="DOE Joint Genome Institute"/>
            <person name="Mondo S.J."/>
            <person name="Dannebaum R.O."/>
            <person name="Kuo R.C."/>
            <person name="Labutti K."/>
            <person name="Haridas S."/>
            <person name="Kuo A."/>
            <person name="Salamov A."/>
            <person name="Ahrendt S.R."/>
            <person name="Lipzen A."/>
            <person name="Sullivan W."/>
            <person name="Andreopoulos W.B."/>
            <person name="Clum A."/>
            <person name="Lindquist E."/>
            <person name="Daum C."/>
            <person name="Ramamoorthy G.K."/>
            <person name="Gryganskyi A."/>
            <person name="Culley D."/>
            <person name="Magnuson J.K."/>
            <person name="James T.Y."/>
            <person name="O'Malley M.A."/>
            <person name="Stajich J.E."/>
            <person name="Spatafora J.W."/>
            <person name="Visel A."/>
            <person name="Grigoriev I.V."/>
        </authorList>
    </citation>
    <scope>NUCLEOTIDE SEQUENCE [LARGE SCALE GENOMIC DNA]</scope>
    <source>
        <strain evidence="9 10">CBS 129021</strain>
    </source>
</reference>
<evidence type="ECO:0000256" key="3">
    <source>
        <dbReference type="ARBA" id="ARBA00022989"/>
    </source>
</evidence>
<dbReference type="Gene3D" id="3.40.50.1110">
    <property type="entry name" value="SGNH hydrolase"/>
    <property type="match status" value="1"/>
</dbReference>
<dbReference type="GO" id="GO:0016020">
    <property type="term" value="C:membrane"/>
    <property type="evidence" value="ECO:0007669"/>
    <property type="project" value="UniProtKB-SubCell"/>
</dbReference>
<evidence type="ECO:0000313" key="9">
    <source>
        <dbReference type="EMBL" id="ORY66522.1"/>
    </source>
</evidence>
<dbReference type="EMBL" id="MCFJ01000005">
    <property type="protein sequence ID" value="ORY66522.1"/>
    <property type="molecule type" value="Genomic_DNA"/>
</dbReference>
<dbReference type="GeneID" id="63781467"/>
<evidence type="ECO:0000256" key="4">
    <source>
        <dbReference type="ARBA" id="ARBA00023136"/>
    </source>
</evidence>
<evidence type="ECO:0000313" key="10">
    <source>
        <dbReference type="Proteomes" id="UP000193689"/>
    </source>
</evidence>
<evidence type="ECO:0000256" key="6">
    <source>
        <dbReference type="SAM" id="Phobius"/>
    </source>
</evidence>
<feature type="transmembrane region" description="Helical" evidence="6">
    <location>
        <begin position="385"/>
        <end position="405"/>
    </location>
</feature>
<keyword evidence="3 6" id="KW-1133">Transmembrane helix</keyword>
<accession>A0A1Y2E4S4</accession>
<dbReference type="Pfam" id="PF13472">
    <property type="entry name" value="Lipase_GDSL_2"/>
    <property type="match status" value="1"/>
</dbReference>
<protein>
    <submittedName>
        <fullName evidence="9">SGNH hydrolase-type esterase domain-containing protein</fullName>
    </submittedName>
</protein>
<feature type="transmembrane region" description="Helical" evidence="6">
    <location>
        <begin position="269"/>
        <end position="290"/>
    </location>
</feature>
<dbReference type="GO" id="GO:0016787">
    <property type="term" value="F:hydrolase activity"/>
    <property type="evidence" value="ECO:0007669"/>
    <property type="project" value="UniProtKB-KW"/>
</dbReference>
<name>A0A1Y2E4S4_9PEZI</name>
<dbReference type="InParanoid" id="A0A1Y2E4S4"/>
<dbReference type="InterPro" id="IPR052337">
    <property type="entry name" value="SAT4-like"/>
</dbReference>
<dbReference type="InterPro" id="IPR036514">
    <property type="entry name" value="SGNH_hydro_sf"/>
</dbReference>
<keyword evidence="4 6" id="KW-0472">Membrane</keyword>
<dbReference type="AlphaFoldDB" id="A0A1Y2E4S4"/>
<evidence type="ECO:0000259" key="8">
    <source>
        <dbReference type="Pfam" id="PF20684"/>
    </source>
</evidence>
<feature type="domain" description="Rhodopsin" evidence="8">
    <location>
        <begin position="288"/>
        <end position="472"/>
    </location>
</feature>
<keyword evidence="2 6" id="KW-0812">Transmembrane</keyword>
<gene>
    <name evidence="9" type="ORF">BCR38DRAFT_523284</name>
</gene>
<feature type="domain" description="SGNH hydrolase-type esterase" evidence="7">
    <location>
        <begin position="55"/>
        <end position="251"/>
    </location>
</feature>
<dbReference type="PANTHER" id="PTHR33048:SF47">
    <property type="entry name" value="INTEGRAL MEMBRANE PROTEIN-RELATED"/>
    <property type="match status" value="1"/>
</dbReference>
<dbReference type="RefSeq" id="XP_040717486.1">
    <property type="nucleotide sequence ID" value="XM_040865255.1"/>
</dbReference>
<keyword evidence="9" id="KW-0378">Hydrolase</keyword>
<dbReference type="Proteomes" id="UP000193689">
    <property type="component" value="Unassembled WGS sequence"/>
</dbReference>
<dbReference type="SUPFAM" id="SSF52266">
    <property type="entry name" value="SGNH hydrolase"/>
    <property type="match status" value="1"/>
</dbReference>
<dbReference type="PANTHER" id="PTHR33048">
    <property type="entry name" value="PTH11-LIKE INTEGRAL MEMBRANE PROTEIN (AFU_ORTHOLOGUE AFUA_5G11245)"/>
    <property type="match status" value="1"/>
</dbReference>
<evidence type="ECO:0000259" key="7">
    <source>
        <dbReference type="Pfam" id="PF13472"/>
    </source>
</evidence>
<dbReference type="Pfam" id="PF20684">
    <property type="entry name" value="Fung_rhodopsin"/>
    <property type="match status" value="1"/>
</dbReference>